<keyword evidence="7 10" id="KW-0472">Membrane</keyword>
<reference evidence="13 14" key="1">
    <citation type="submission" date="2020-05" db="EMBL/GenBank/DDBJ databases">
        <title>Azospirillum oleiclasticum sp. nov, a nitrogen-fixing and heavy crude oil-emulsifying bacterium isolated from the crude oil of Yumen Oilfield.</title>
        <authorList>
            <person name="Wu D."/>
            <person name="Cai M."/>
            <person name="Zhang X."/>
        </authorList>
    </citation>
    <scope>NUCLEOTIDE SEQUENCE [LARGE SCALE GENOMIC DNA]</scope>
    <source>
        <strain evidence="13 14">ROY-1-1-2</strain>
    </source>
</reference>
<dbReference type="PANTHER" id="PTHR21015">
    <property type="entry name" value="UDP-N-ACETYLGLUCOSAMINE--N-ACETYLMURAMYL-(PENTAPEPTIDE) PYROPHOSPHORYL-UNDECAPRENOL N-ACETYLGLUCOSAMINE TRANSFERASE 1"/>
    <property type="match status" value="1"/>
</dbReference>
<feature type="binding site" evidence="10">
    <location>
        <position position="168"/>
    </location>
    <ligand>
        <name>UDP-N-acetyl-alpha-D-glucosamine</name>
        <dbReference type="ChEBI" id="CHEBI:57705"/>
    </ligand>
</feature>
<keyword evidence="4 10" id="KW-0808">Transferase</keyword>
<dbReference type="GO" id="GO:0016757">
    <property type="term" value="F:glycosyltransferase activity"/>
    <property type="evidence" value="ECO:0007669"/>
    <property type="project" value="UniProtKB-KW"/>
</dbReference>
<evidence type="ECO:0000256" key="2">
    <source>
        <dbReference type="ARBA" id="ARBA00022618"/>
    </source>
</evidence>
<evidence type="ECO:0000256" key="4">
    <source>
        <dbReference type="ARBA" id="ARBA00022679"/>
    </source>
</evidence>
<dbReference type="SUPFAM" id="SSF53756">
    <property type="entry name" value="UDP-Glycosyltransferase/glycogen phosphorylase"/>
    <property type="match status" value="1"/>
</dbReference>
<keyword evidence="2 10" id="KW-0132">Cell division</keyword>
<keyword evidence="1 10" id="KW-1003">Cell membrane</keyword>
<evidence type="ECO:0000256" key="1">
    <source>
        <dbReference type="ARBA" id="ARBA00022475"/>
    </source>
</evidence>
<dbReference type="Gene3D" id="3.40.50.2000">
    <property type="entry name" value="Glycogen Phosphorylase B"/>
    <property type="match status" value="2"/>
</dbReference>
<comment type="pathway">
    <text evidence="10">Cell wall biogenesis; peptidoglycan biosynthesis.</text>
</comment>
<dbReference type="PANTHER" id="PTHR21015:SF22">
    <property type="entry name" value="GLYCOSYLTRANSFERASE"/>
    <property type="match status" value="1"/>
</dbReference>
<sequence length="380" mass="39521">MARDLPIFLLAAGGTGGHMFPAEALARALLGRGAHVELVTDRRGHAFGDQLPEVPVHRVHAAAPGAGFLGKLKAGLVMGRGLLQSGALIRHLRPDAVVGFGGYPSVPAVYAAAQAKVPVLLHEQNAVLGRANRLLVPGAARIATAFPEVSGVKPAHRAKIIRTGNPVRPPIAAQRHAAYQPPAADGPVRLLVMGGSQGARVFSEVVPAALARLPESLRARIHLSQQCRPEDLEEARAAYAGIGLGSVDLQSFFRDVPERMAGCHLAITRSGASTVAELTCIGRPAILVPYPHAMDDHQTANARAVVDAGAGWLVPQPAFVADALADRLTDLLVHPDNLAVAAAAAHAWGMDDAAGRLADAVYALADIPTEPPTDATEAAE</sequence>
<keyword evidence="14" id="KW-1185">Reference proteome</keyword>
<dbReference type="InterPro" id="IPR006009">
    <property type="entry name" value="GlcNAc_MurG"/>
</dbReference>
<evidence type="ECO:0000256" key="10">
    <source>
        <dbReference type="HAMAP-Rule" id="MF_00033"/>
    </source>
</evidence>
<comment type="similarity">
    <text evidence="10">Belongs to the glycosyltransferase 28 family. MurG subfamily.</text>
</comment>
<dbReference type="HAMAP" id="MF_00033">
    <property type="entry name" value="MurG"/>
    <property type="match status" value="1"/>
</dbReference>
<evidence type="ECO:0000256" key="7">
    <source>
        <dbReference type="ARBA" id="ARBA00023136"/>
    </source>
</evidence>
<dbReference type="CDD" id="cd03785">
    <property type="entry name" value="GT28_MurG"/>
    <property type="match status" value="1"/>
</dbReference>
<dbReference type="Pfam" id="PF03033">
    <property type="entry name" value="Glyco_transf_28"/>
    <property type="match status" value="1"/>
</dbReference>
<feature type="binding site" evidence="10">
    <location>
        <begin position="15"/>
        <end position="17"/>
    </location>
    <ligand>
        <name>UDP-N-acetyl-alpha-D-glucosamine</name>
        <dbReference type="ChEBI" id="CHEBI:57705"/>
    </ligand>
</feature>
<keyword evidence="9 10" id="KW-0961">Cell wall biogenesis/degradation</keyword>
<proteinExistence type="inferred from homology"/>
<dbReference type="NCBIfam" id="TIGR01133">
    <property type="entry name" value="murG"/>
    <property type="match status" value="1"/>
</dbReference>
<comment type="caution">
    <text evidence="10">Lacks conserved residue(s) required for the propagation of feature annotation.</text>
</comment>
<dbReference type="Pfam" id="PF04101">
    <property type="entry name" value="Glyco_tran_28_C"/>
    <property type="match status" value="1"/>
</dbReference>
<evidence type="ECO:0000259" key="12">
    <source>
        <dbReference type="Pfam" id="PF04101"/>
    </source>
</evidence>
<dbReference type="InterPro" id="IPR007235">
    <property type="entry name" value="Glyco_trans_28_C"/>
</dbReference>
<protein>
    <recommendedName>
        <fullName evidence="10">UDP-N-acetylglucosamine--N-acetylmuramyl-(pentapeptide) pyrophosphoryl-undecaprenol N-acetylglucosamine transferase</fullName>
        <ecNumber evidence="10">2.4.1.227</ecNumber>
    </recommendedName>
    <alternativeName>
        <fullName evidence="10">Undecaprenyl-PP-MurNAc-pentapeptide-UDPGlcNAc GlcNAc transferase</fullName>
    </alternativeName>
</protein>
<dbReference type="RefSeq" id="WP_180283760.1">
    <property type="nucleotide sequence ID" value="NZ_JABFDB010000014.1"/>
</dbReference>
<keyword evidence="6 10" id="KW-0573">Peptidoglycan synthesis</keyword>
<keyword evidence="3 10" id="KW-0328">Glycosyltransferase</keyword>
<keyword evidence="5 10" id="KW-0133">Cell shape</keyword>
<evidence type="ECO:0000313" key="13">
    <source>
        <dbReference type="EMBL" id="NYZ21990.1"/>
    </source>
</evidence>
<comment type="subcellular location">
    <subcellularLocation>
        <location evidence="10">Cell membrane</location>
        <topology evidence="10">Peripheral membrane protein</topology>
        <orientation evidence="10">Cytoplasmic side</orientation>
    </subcellularLocation>
</comment>
<gene>
    <name evidence="10 13" type="primary">murG</name>
    <name evidence="13" type="ORF">HND93_19930</name>
</gene>
<comment type="function">
    <text evidence="10">Cell wall formation. Catalyzes the transfer of a GlcNAc subunit on undecaprenyl-pyrophosphoryl-MurNAc-pentapeptide (lipid intermediate I) to form undecaprenyl-pyrophosphoryl-MurNAc-(pentapeptide)GlcNAc (lipid intermediate II).</text>
</comment>
<dbReference type="Proteomes" id="UP000584642">
    <property type="component" value="Unassembled WGS sequence"/>
</dbReference>
<feature type="binding site" evidence="10">
    <location>
        <position position="125"/>
    </location>
    <ligand>
        <name>UDP-N-acetyl-alpha-D-glucosamine</name>
        <dbReference type="ChEBI" id="CHEBI:57705"/>
    </ligand>
</feature>
<feature type="binding site" evidence="10">
    <location>
        <position position="196"/>
    </location>
    <ligand>
        <name>UDP-N-acetyl-alpha-D-glucosamine</name>
        <dbReference type="ChEBI" id="CHEBI:57705"/>
    </ligand>
</feature>
<feature type="binding site" evidence="10">
    <location>
        <position position="298"/>
    </location>
    <ligand>
        <name>UDP-N-acetyl-alpha-D-glucosamine</name>
        <dbReference type="ChEBI" id="CHEBI:57705"/>
    </ligand>
</feature>
<comment type="caution">
    <text evidence="13">The sequence shown here is derived from an EMBL/GenBank/DDBJ whole genome shotgun (WGS) entry which is preliminary data.</text>
</comment>
<evidence type="ECO:0000256" key="6">
    <source>
        <dbReference type="ARBA" id="ARBA00022984"/>
    </source>
</evidence>
<comment type="catalytic activity">
    <reaction evidence="10">
        <text>di-trans,octa-cis-undecaprenyl diphospho-N-acetyl-alpha-D-muramoyl-L-alanyl-D-glutamyl-meso-2,6-diaminopimeloyl-D-alanyl-D-alanine + UDP-N-acetyl-alpha-D-glucosamine = di-trans,octa-cis-undecaprenyl diphospho-[N-acetyl-alpha-D-glucosaminyl-(1-&gt;4)]-N-acetyl-alpha-D-muramoyl-L-alanyl-D-glutamyl-meso-2,6-diaminopimeloyl-D-alanyl-D-alanine + UDP + H(+)</text>
        <dbReference type="Rhea" id="RHEA:31227"/>
        <dbReference type="ChEBI" id="CHEBI:15378"/>
        <dbReference type="ChEBI" id="CHEBI:57705"/>
        <dbReference type="ChEBI" id="CHEBI:58223"/>
        <dbReference type="ChEBI" id="CHEBI:61387"/>
        <dbReference type="ChEBI" id="CHEBI:61388"/>
        <dbReference type="EC" id="2.4.1.227"/>
    </reaction>
</comment>
<dbReference type="InterPro" id="IPR004276">
    <property type="entry name" value="GlycoTrans_28_N"/>
</dbReference>
<evidence type="ECO:0000259" key="11">
    <source>
        <dbReference type="Pfam" id="PF03033"/>
    </source>
</evidence>
<feature type="domain" description="Glycosyltransferase family 28 N-terminal" evidence="11">
    <location>
        <begin position="8"/>
        <end position="143"/>
    </location>
</feature>
<evidence type="ECO:0000313" key="14">
    <source>
        <dbReference type="Proteomes" id="UP000584642"/>
    </source>
</evidence>
<evidence type="ECO:0000256" key="3">
    <source>
        <dbReference type="ARBA" id="ARBA00022676"/>
    </source>
</evidence>
<evidence type="ECO:0000256" key="8">
    <source>
        <dbReference type="ARBA" id="ARBA00023306"/>
    </source>
</evidence>
<dbReference type="EC" id="2.4.1.227" evidence="10"/>
<dbReference type="EMBL" id="JABFDB010000014">
    <property type="protein sequence ID" value="NYZ21990.1"/>
    <property type="molecule type" value="Genomic_DNA"/>
</dbReference>
<accession>A0ABX2TCF6</accession>
<feature type="domain" description="Glycosyl transferase family 28 C-terminal" evidence="12">
    <location>
        <begin position="190"/>
        <end position="354"/>
    </location>
</feature>
<name>A0ABX2TCF6_9PROT</name>
<evidence type="ECO:0000256" key="9">
    <source>
        <dbReference type="ARBA" id="ARBA00023316"/>
    </source>
</evidence>
<evidence type="ECO:0000256" key="5">
    <source>
        <dbReference type="ARBA" id="ARBA00022960"/>
    </source>
</evidence>
<organism evidence="13 14">
    <name type="scientific">Azospirillum oleiclasticum</name>
    <dbReference type="NCBI Taxonomy" id="2735135"/>
    <lineage>
        <taxon>Bacteria</taxon>
        <taxon>Pseudomonadati</taxon>
        <taxon>Pseudomonadota</taxon>
        <taxon>Alphaproteobacteria</taxon>
        <taxon>Rhodospirillales</taxon>
        <taxon>Azospirillaceae</taxon>
        <taxon>Azospirillum</taxon>
    </lineage>
</organism>
<keyword evidence="8 10" id="KW-0131">Cell cycle</keyword>